<dbReference type="GO" id="GO:0005743">
    <property type="term" value="C:mitochondrial inner membrane"/>
    <property type="evidence" value="ECO:0007669"/>
    <property type="project" value="UniProtKB-SubCell"/>
</dbReference>
<keyword evidence="5 8" id="KW-0496">Mitochondrion</keyword>
<feature type="domain" description="Cytochrome oxidase subunit I profile" evidence="7">
    <location>
        <begin position="1"/>
        <end position="474"/>
    </location>
</feature>
<protein>
    <recommendedName>
        <fullName evidence="5">Cytochrome c oxidase subunit 1</fullName>
        <ecNumber evidence="5">7.1.1.9</ecNumber>
    </recommendedName>
</protein>
<keyword evidence="5" id="KW-0679">Respiratory chain</keyword>
<comment type="function">
    <text evidence="5">Component of the cytochrome c oxidase, the last enzyme in the mitochondrial electron transport chain which drives oxidative phosphorylation. The respiratory chain contains 3 multisubunit complexes succinate dehydrogenase (complex II, CII), ubiquinol-cytochrome c oxidoreductase (cytochrome b-c1 complex, complex III, CIII) and cytochrome c oxidase (complex IV, CIV), that cooperate to transfer electrons derived from NADH and succinate to molecular oxygen, creating an electrochemical gradient over the inner membrane that drives transmembrane transport and the ATP synthase. Cytochrome c oxidase is the component of the respiratory chain that catalyzes the reduction of oxygen to water. Electrons originating from reduced cytochrome c in the intermembrane space (IMS) are transferred via the dinuclear copper A center (CU(A)) of subunit 2 and heme A of subunit 1 to the active site in subunit 1, a binuclear center (BNC) formed by heme A3 and copper B (CU(B)). The BNC reduces molecular oxygen to 2 water molecules using 4 electrons from cytochrome c in the IMS and 4 protons from the mitochondrial matrix.</text>
</comment>
<dbReference type="GO" id="GO:0006123">
    <property type="term" value="P:mitochondrial electron transport, cytochrome c to oxygen"/>
    <property type="evidence" value="ECO:0007669"/>
    <property type="project" value="TreeGrafter"/>
</dbReference>
<gene>
    <name evidence="8" type="primary">COI</name>
</gene>
<keyword evidence="5" id="KW-0186">Copper</keyword>
<reference evidence="8" key="1">
    <citation type="journal article" date="2019" name="J. Parasitol.">
        <title>Newly Described Coccidia Goussia bayae from White Perch Morone americana: Morphology and Phylogenetics Support Emerging Taxonomy of Goussia within Piscine Hosts.</title>
        <authorList>
            <person name="Matsche M.A."/>
            <person name="Adams C.R."/>
            <person name="Blazer V.S."/>
        </authorList>
    </citation>
    <scope>NUCLEOTIDE SEQUENCE</scope>
    <source>
        <strain evidence="8">Choptank</strain>
    </source>
</reference>
<feature type="transmembrane region" description="Helical" evidence="6">
    <location>
        <begin position="182"/>
        <end position="209"/>
    </location>
</feature>
<dbReference type="AlphaFoldDB" id="A0A481WFW6"/>
<dbReference type="GO" id="GO:0015990">
    <property type="term" value="P:electron transport coupled proton transport"/>
    <property type="evidence" value="ECO:0007669"/>
    <property type="project" value="TreeGrafter"/>
</dbReference>
<dbReference type="InterPro" id="IPR023616">
    <property type="entry name" value="Cyt_c_oxase-like_su1_dom"/>
</dbReference>
<keyword evidence="2 5" id="KW-0812">Transmembrane</keyword>
<comment type="similarity">
    <text evidence="5">Belongs to the heme-copper respiratory oxidase family.</text>
</comment>
<comment type="catalytic activity">
    <reaction evidence="5">
        <text>4 Fe(II)-[cytochrome c] + O2 + 8 H(+)(in) = 4 Fe(III)-[cytochrome c] + 2 H2O + 4 H(+)(out)</text>
        <dbReference type="Rhea" id="RHEA:11436"/>
        <dbReference type="Rhea" id="RHEA-COMP:10350"/>
        <dbReference type="Rhea" id="RHEA-COMP:14399"/>
        <dbReference type="ChEBI" id="CHEBI:15377"/>
        <dbReference type="ChEBI" id="CHEBI:15378"/>
        <dbReference type="ChEBI" id="CHEBI:15379"/>
        <dbReference type="ChEBI" id="CHEBI:29033"/>
        <dbReference type="ChEBI" id="CHEBI:29034"/>
        <dbReference type="EC" id="7.1.1.9"/>
    </reaction>
</comment>
<keyword evidence="5" id="KW-0479">Metal-binding</keyword>
<evidence type="ECO:0000256" key="3">
    <source>
        <dbReference type="ARBA" id="ARBA00022989"/>
    </source>
</evidence>
<dbReference type="SUPFAM" id="SSF81442">
    <property type="entry name" value="Cytochrome c oxidase subunit I-like"/>
    <property type="match status" value="1"/>
</dbReference>
<evidence type="ECO:0000256" key="6">
    <source>
        <dbReference type="SAM" id="Phobius"/>
    </source>
</evidence>
<evidence type="ECO:0000256" key="2">
    <source>
        <dbReference type="ARBA" id="ARBA00022692"/>
    </source>
</evidence>
<comment type="pathway">
    <text evidence="5">Energy metabolism; oxidative phosphorylation.</text>
</comment>
<dbReference type="PRINTS" id="PR01165">
    <property type="entry name" value="CYCOXIDASEI"/>
</dbReference>
<dbReference type="Gene3D" id="1.20.210.10">
    <property type="entry name" value="Cytochrome c oxidase-like, subunit I domain"/>
    <property type="match status" value="1"/>
</dbReference>
<dbReference type="PROSITE" id="PS50855">
    <property type="entry name" value="COX1"/>
    <property type="match status" value="1"/>
</dbReference>
<dbReference type="Pfam" id="PF00115">
    <property type="entry name" value="COX1"/>
    <property type="match status" value="1"/>
</dbReference>
<feature type="transmembrane region" description="Helical" evidence="6">
    <location>
        <begin position="336"/>
        <end position="357"/>
    </location>
</feature>
<feature type="transmembrane region" description="Helical" evidence="6">
    <location>
        <begin position="270"/>
        <end position="288"/>
    </location>
</feature>
<dbReference type="GO" id="GO:0046872">
    <property type="term" value="F:metal ion binding"/>
    <property type="evidence" value="ECO:0007669"/>
    <property type="project" value="UniProtKB-KW"/>
</dbReference>
<dbReference type="UniPathway" id="UPA00705"/>
<dbReference type="PANTHER" id="PTHR10422:SF18">
    <property type="entry name" value="CYTOCHROME C OXIDASE SUBUNIT 1"/>
    <property type="match status" value="1"/>
</dbReference>
<proteinExistence type="inferred from homology"/>
<evidence type="ECO:0000259" key="7">
    <source>
        <dbReference type="PROSITE" id="PS50855"/>
    </source>
</evidence>
<keyword evidence="5" id="KW-0999">Mitochondrion inner membrane</keyword>
<keyword evidence="3 6" id="KW-1133">Transmembrane helix</keyword>
<feature type="transmembrane region" description="Helical" evidence="6">
    <location>
        <begin position="51"/>
        <end position="76"/>
    </location>
</feature>
<evidence type="ECO:0000256" key="1">
    <source>
        <dbReference type="ARBA" id="ARBA00004141"/>
    </source>
</evidence>
<accession>A0A481WFW6</accession>
<keyword evidence="5" id="KW-0249">Electron transport</keyword>
<organism evidence="8">
    <name type="scientific">Goussia bayae</name>
    <dbReference type="NCBI Taxonomy" id="2303416"/>
    <lineage>
        <taxon>Eukaryota</taxon>
        <taxon>Sar</taxon>
        <taxon>Alveolata</taxon>
        <taxon>Apicomplexa</taxon>
        <taxon>Conoidasida</taxon>
        <taxon>Coccidia</taxon>
        <taxon>Eucoccidiorida</taxon>
        <taxon>Eimeriorina</taxon>
        <taxon>Eimeriidae</taxon>
        <taxon>Goussia</taxon>
    </lineage>
</organism>
<evidence type="ECO:0000256" key="4">
    <source>
        <dbReference type="ARBA" id="ARBA00023136"/>
    </source>
</evidence>
<feature type="transmembrane region" description="Helical" evidence="6">
    <location>
        <begin position="369"/>
        <end position="392"/>
    </location>
</feature>
<keyword evidence="5" id="KW-0349">Heme</keyword>
<dbReference type="PROSITE" id="PS00077">
    <property type="entry name" value="COX1_CUB"/>
    <property type="match status" value="1"/>
</dbReference>
<feature type="transmembrane region" description="Helical" evidence="6">
    <location>
        <begin position="412"/>
        <end position="430"/>
    </location>
</feature>
<evidence type="ECO:0000256" key="5">
    <source>
        <dbReference type="RuleBase" id="RU000369"/>
    </source>
</evidence>
<dbReference type="InterPro" id="IPR023615">
    <property type="entry name" value="Cyt_c_Oxase_su1_BS"/>
</dbReference>
<keyword evidence="5" id="KW-0408">Iron</keyword>
<dbReference type="GO" id="GO:0020037">
    <property type="term" value="F:heme binding"/>
    <property type="evidence" value="ECO:0007669"/>
    <property type="project" value="InterPro"/>
</dbReference>
<feature type="transmembrane region" description="Helical" evidence="6">
    <location>
        <begin position="12"/>
        <end position="31"/>
    </location>
</feature>
<feature type="transmembrane region" description="Helical" evidence="6">
    <location>
        <begin position="97"/>
        <end position="126"/>
    </location>
</feature>
<feature type="transmembrane region" description="Helical" evidence="6">
    <location>
        <begin position="146"/>
        <end position="170"/>
    </location>
</feature>
<feature type="transmembrane region" description="Helical" evidence="6">
    <location>
        <begin position="300"/>
        <end position="324"/>
    </location>
</feature>
<dbReference type="InterPro" id="IPR000883">
    <property type="entry name" value="Cyt_C_Oxase_1"/>
</dbReference>
<name>A0A481WFW6_9EIME</name>
<evidence type="ECO:0000313" key="8">
    <source>
        <dbReference type="EMBL" id="QBJ27797.1"/>
    </source>
</evidence>
<feature type="transmembrane region" description="Helical" evidence="6">
    <location>
        <begin position="241"/>
        <end position="258"/>
    </location>
</feature>
<dbReference type="EMBL" id="MH792860">
    <property type="protein sequence ID" value="QBJ27797.1"/>
    <property type="molecule type" value="Genomic_DNA"/>
</dbReference>
<keyword evidence="4 5" id="KW-0472">Membrane</keyword>
<dbReference type="EC" id="7.1.1.9" evidence="5"/>
<dbReference type="InterPro" id="IPR036927">
    <property type="entry name" value="Cyt_c_oxase-like_su1_sf"/>
</dbReference>
<dbReference type="PANTHER" id="PTHR10422">
    <property type="entry name" value="CYTOCHROME C OXIDASE SUBUNIT 1"/>
    <property type="match status" value="1"/>
</dbReference>
<geneLocation type="mitochondrion" evidence="8"/>
<dbReference type="GO" id="GO:0004129">
    <property type="term" value="F:cytochrome-c oxidase activity"/>
    <property type="evidence" value="ECO:0007669"/>
    <property type="project" value="UniProtKB-EC"/>
</dbReference>
<sequence length="474" mass="52586">MLSAANHKTLGLYYILLSIVFGTSGSLFSFLMRIELATSGFRIISSENQNFYNFSITLHGLLMIFYTVMPGLYGGFGNYFLPFYIGTNEVAFPRVNCLSLLLLPLSAIIVFVTVIAEFGAGTGWTFYPPLSTSLMALSPVSIDQMIAALAIVGFSSLLSSLNFITTTWFLGFCMNDKANAVFVYAILFTAVMLICTLPILTAGLVMIVLDLHLNTHFYDPFFNGDPVLYQHLFWFFGHPEVYIIILPGFGVISQILATSVSKQIFGSNSMILAMGCISILGALVWAHHMMTVGLEVDTRAYFSAATTMIAIPTGTKIFNWLSTYMGNYVYATNIEVMYVLFFILLFTLGGTTGVILGNTALDIALHDTYYVVAHFHFVLSLGAIISLIAAIIFYQEYIIGYGFLTLKLNNSILIRVWSIVFICSILLTFLPMHLLGFNVMPRRIPDYPDYITYINNMCSLGSLSTLITILLLLL</sequence>
<keyword evidence="5" id="KW-0813">Transport</keyword>
<comment type="subcellular location">
    <subcellularLocation>
        <location evidence="1">Membrane</location>
        <topology evidence="1">Multi-pass membrane protein</topology>
    </subcellularLocation>
    <subcellularLocation>
        <location evidence="5">Mitochondrion inner membrane</location>
        <topology evidence="5">Multi-pass membrane protein</topology>
    </subcellularLocation>
</comment>
<feature type="transmembrane region" description="Helical" evidence="6">
    <location>
        <begin position="450"/>
        <end position="473"/>
    </location>
</feature>